<evidence type="ECO:0000313" key="2">
    <source>
        <dbReference type="EMBL" id="KAF7288866.1"/>
    </source>
</evidence>
<dbReference type="OrthoDB" id="3124699at2759"/>
<organism evidence="2 3">
    <name type="scientific">Mycena indigotica</name>
    <dbReference type="NCBI Taxonomy" id="2126181"/>
    <lineage>
        <taxon>Eukaryota</taxon>
        <taxon>Fungi</taxon>
        <taxon>Dikarya</taxon>
        <taxon>Basidiomycota</taxon>
        <taxon>Agaricomycotina</taxon>
        <taxon>Agaricomycetes</taxon>
        <taxon>Agaricomycetidae</taxon>
        <taxon>Agaricales</taxon>
        <taxon>Marasmiineae</taxon>
        <taxon>Mycenaceae</taxon>
        <taxon>Mycena</taxon>
    </lineage>
</organism>
<dbReference type="RefSeq" id="XP_037213018.1">
    <property type="nucleotide sequence ID" value="XM_037370426.1"/>
</dbReference>
<feature type="region of interest" description="Disordered" evidence="1">
    <location>
        <begin position="279"/>
        <end position="301"/>
    </location>
</feature>
<evidence type="ECO:0000313" key="3">
    <source>
        <dbReference type="Proteomes" id="UP000636479"/>
    </source>
</evidence>
<keyword evidence="3" id="KW-1185">Reference proteome</keyword>
<comment type="caution">
    <text evidence="2">The sequence shown here is derived from an EMBL/GenBank/DDBJ whole genome shotgun (WGS) entry which is preliminary data.</text>
</comment>
<gene>
    <name evidence="2" type="ORF">MIND_01402300</name>
</gene>
<dbReference type="GeneID" id="59352942"/>
<accession>A0A8H6RYU8</accession>
<reference evidence="2" key="1">
    <citation type="submission" date="2020-05" db="EMBL/GenBank/DDBJ databases">
        <title>Mycena genomes resolve the evolution of fungal bioluminescence.</title>
        <authorList>
            <person name="Tsai I.J."/>
        </authorList>
    </citation>
    <scope>NUCLEOTIDE SEQUENCE</scope>
    <source>
        <strain evidence="2">171206Taipei</strain>
    </source>
</reference>
<dbReference type="EMBL" id="JACAZF010000018">
    <property type="protein sequence ID" value="KAF7288866.1"/>
    <property type="molecule type" value="Genomic_DNA"/>
</dbReference>
<dbReference type="AlphaFoldDB" id="A0A8H6RYU8"/>
<sequence>MRRTLVPTSRFKLRIVHIVPHKAYFDRRRPRGDGRCTGRWGRVYNALHGARQPPVTGSSSASLSSPYPTLPYLILILTLHFYMPSFTVYCDAPDADPFVVATPVVVPPTTTVTAKAVPARGRPVKRPSYAAKENLHPTTGKRRRAPAVGAAVARPIVLAVRPVDAQPVKRAKLDLAKGKSKIPKRLPRLSEEFIPATDFAAAYDAAFGLNLEVDLAALLGKVSLKDVEKEERLFSQSTSKKSPRLAASTSALPEKHFTTPEREYIYSAFTFTTPSPISLTASSSGPKGDGQASPTPKAAWSDREALRFKF</sequence>
<protein>
    <submittedName>
        <fullName evidence="2">Uncharacterized protein</fullName>
    </submittedName>
</protein>
<evidence type="ECO:0000256" key="1">
    <source>
        <dbReference type="SAM" id="MobiDB-lite"/>
    </source>
</evidence>
<feature type="region of interest" description="Disordered" evidence="1">
    <location>
        <begin position="233"/>
        <end position="253"/>
    </location>
</feature>
<proteinExistence type="predicted"/>
<name>A0A8H6RYU8_9AGAR</name>
<dbReference type="Proteomes" id="UP000636479">
    <property type="component" value="Unassembled WGS sequence"/>
</dbReference>